<dbReference type="FunFam" id="3.40.30.10:FF:000013">
    <property type="entry name" value="Blast:Protein SCO1 homolog, mitochondrial"/>
    <property type="match status" value="1"/>
</dbReference>
<evidence type="ECO:0000313" key="6">
    <source>
        <dbReference type="EMBL" id="SIS88962.1"/>
    </source>
</evidence>
<sequence>MSPLKTILLVLAVALVAVGARFWLLPGQGTPAATTTSAPAVIGGPFTLQDSSGKTVTQADFAGKYMLVYFGYTYCPDVCPTSLQTMTAALQQLPAEKTAKLTPIFISVDPERDSLALIGQYVQHFYPGMVGLTGTPEQVAAAAKAYRVYFAKVADKTGDPTAYLMDHSAITYLMGPDGAFITHFPHDTTPAQMAAKLAGIL</sequence>
<keyword evidence="4" id="KW-1015">Disulfide bond</keyword>
<dbReference type="Gene3D" id="3.40.30.10">
    <property type="entry name" value="Glutaredoxin"/>
    <property type="match status" value="1"/>
</dbReference>
<evidence type="ECO:0000256" key="3">
    <source>
        <dbReference type="PIRSR" id="PIRSR603782-1"/>
    </source>
</evidence>
<dbReference type="OrthoDB" id="9790194at2"/>
<proteinExistence type="inferred from homology"/>
<dbReference type="Pfam" id="PF02630">
    <property type="entry name" value="SCO1-SenC"/>
    <property type="match status" value="1"/>
</dbReference>
<keyword evidence="2 3" id="KW-0186">Copper</keyword>
<keyword evidence="3" id="KW-0479">Metal-binding</keyword>
<dbReference type="EMBL" id="FTOA01000004">
    <property type="protein sequence ID" value="SIS88962.1"/>
    <property type="molecule type" value="Genomic_DNA"/>
</dbReference>
<gene>
    <name evidence="6" type="ORF">SAMN05421779_104316</name>
</gene>
<dbReference type="GO" id="GO:0046872">
    <property type="term" value="F:metal ion binding"/>
    <property type="evidence" value="ECO:0007669"/>
    <property type="project" value="UniProtKB-KW"/>
</dbReference>
<dbReference type="InterPro" id="IPR036249">
    <property type="entry name" value="Thioredoxin-like_sf"/>
</dbReference>
<feature type="domain" description="Thioredoxin" evidence="5">
    <location>
        <begin position="24"/>
        <end position="201"/>
    </location>
</feature>
<feature type="binding site" evidence="3">
    <location>
        <position position="75"/>
    </location>
    <ligand>
        <name>Cu cation</name>
        <dbReference type="ChEBI" id="CHEBI:23378"/>
    </ligand>
</feature>
<evidence type="ECO:0000259" key="5">
    <source>
        <dbReference type="PROSITE" id="PS51352"/>
    </source>
</evidence>
<dbReference type="PANTHER" id="PTHR12151">
    <property type="entry name" value="ELECTRON TRANSPORT PROTIN SCO1/SENC FAMILY MEMBER"/>
    <property type="match status" value="1"/>
</dbReference>
<keyword evidence="7" id="KW-1185">Reference proteome</keyword>
<comment type="similarity">
    <text evidence="1">Belongs to the SCO1/2 family.</text>
</comment>
<dbReference type="Proteomes" id="UP000185678">
    <property type="component" value="Unassembled WGS sequence"/>
</dbReference>
<dbReference type="CDD" id="cd02968">
    <property type="entry name" value="SCO"/>
    <property type="match status" value="1"/>
</dbReference>
<protein>
    <submittedName>
        <fullName evidence="6">Protein SCO1/2</fullName>
    </submittedName>
</protein>
<evidence type="ECO:0000256" key="1">
    <source>
        <dbReference type="ARBA" id="ARBA00010996"/>
    </source>
</evidence>
<feature type="binding site" evidence="3">
    <location>
        <position position="79"/>
    </location>
    <ligand>
        <name>Cu cation</name>
        <dbReference type="ChEBI" id="CHEBI:23378"/>
    </ligand>
</feature>
<feature type="disulfide bond" description="Redox-active" evidence="4">
    <location>
        <begin position="75"/>
        <end position="79"/>
    </location>
</feature>
<dbReference type="InterPro" id="IPR003782">
    <property type="entry name" value="SCO1/SenC"/>
</dbReference>
<dbReference type="PANTHER" id="PTHR12151:SF25">
    <property type="entry name" value="LINALOOL DEHYDRATASE_ISOMERASE DOMAIN-CONTAINING PROTEIN"/>
    <property type="match status" value="1"/>
</dbReference>
<dbReference type="InterPro" id="IPR013766">
    <property type="entry name" value="Thioredoxin_domain"/>
</dbReference>
<feature type="binding site" evidence="3">
    <location>
        <position position="167"/>
    </location>
    <ligand>
        <name>Cu cation</name>
        <dbReference type="ChEBI" id="CHEBI:23378"/>
    </ligand>
</feature>
<evidence type="ECO:0000256" key="2">
    <source>
        <dbReference type="ARBA" id="ARBA00023008"/>
    </source>
</evidence>
<dbReference type="STRING" id="80876.SAMN05421779_104316"/>
<dbReference type="AlphaFoldDB" id="A0A1N7MSD2"/>
<dbReference type="SUPFAM" id="SSF52833">
    <property type="entry name" value="Thioredoxin-like"/>
    <property type="match status" value="1"/>
</dbReference>
<name>A0A1N7MSD2_9PROT</name>
<reference evidence="6 7" key="1">
    <citation type="submission" date="2017-01" db="EMBL/GenBank/DDBJ databases">
        <authorList>
            <person name="Mah S.A."/>
            <person name="Swanson W.J."/>
            <person name="Moy G.W."/>
            <person name="Vacquier V.D."/>
        </authorList>
    </citation>
    <scope>NUCLEOTIDE SEQUENCE [LARGE SCALE GENOMIC DNA]</scope>
    <source>
        <strain evidence="6 7">DSM 11589</strain>
    </source>
</reference>
<evidence type="ECO:0000256" key="4">
    <source>
        <dbReference type="PIRSR" id="PIRSR603782-2"/>
    </source>
</evidence>
<dbReference type="PROSITE" id="PS51352">
    <property type="entry name" value="THIOREDOXIN_2"/>
    <property type="match status" value="1"/>
</dbReference>
<accession>A0A1N7MSD2</accession>
<evidence type="ECO:0000313" key="7">
    <source>
        <dbReference type="Proteomes" id="UP000185678"/>
    </source>
</evidence>
<organism evidence="6 7">
    <name type="scientific">Insolitispirillum peregrinum</name>
    <dbReference type="NCBI Taxonomy" id="80876"/>
    <lineage>
        <taxon>Bacteria</taxon>
        <taxon>Pseudomonadati</taxon>
        <taxon>Pseudomonadota</taxon>
        <taxon>Alphaproteobacteria</taxon>
        <taxon>Rhodospirillales</taxon>
        <taxon>Novispirillaceae</taxon>
        <taxon>Insolitispirillum</taxon>
    </lineage>
</organism>
<dbReference type="RefSeq" id="WP_076400745.1">
    <property type="nucleotide sequence ID" value="NZ_FTOA01000004.1"/>
</dbReference>